<organism evidence="2 3">
    <name type="scientific">Sandarakinorhabdus cyanobacteriorum</name>
    <dbReference type="NCBI Taxonomy" id="1981098"/>
    <lineage>
        <taxon>Bacteria</taxon>
        <taxon>Pseudomonadati</taxon>
        <taxon>Pseudomonadota</taxon>
        <taxon>Alphaproteobacteria</taxon>
        <taxon>Sphingomonadales</taxon>
        <taxon>Sphingosinicellaceae</taxon>
        <taxon>Sandarakinorhabdus</taxon>
    </lineage>
</organism>
<sequence length="65" mass="7055">MAVAGDNEPILPLWGRCPQGGGGKEDKATEQLEGRAPSAFPGLRRGRHLAQRGRITRIALRYMLG</sequence>
<evidence type="ECO:0000313" key="3">
    <source>
        <dbReference type="Proteomes" id="UP000216991"/>
    </source>
</evidence>
<dbReference type="EMBL" id="NOXT01000107">
    <property type="protein sequence ID" value="OYQ28811.1"/>
    <property type="molecule type" value="Genomic_DNA"/>
</dbReference>
<evidence type="ECO:0000313" key="2">
    <source>
        <dbReference type="EMBL" id="OYQ28811.1"/>
    </source>
</evidence>
<protein>
    <submittedName>
        <fullName evidence="2">Uncharacterized protein</fullName>
    </submittedName>
</protein>
<name>A0A255YHZ1_9SPHN</name>
<proteinExistence type="predicted"/>
<keyword evidence="3" id="KW-1185">Reference proteome</keyword>
<evidence type="ECO:0000256" key="1">
    <source>
        <dbReference type="SAM" id="MobiDB-lite"/>
    </source>
</evidence>
<feature type="region of interest" description="Disordered" evidence="1">
    <location>
        <begin position="1"/>
        <end position="29"/>
    </location>
</feature>
<accession>A0A255YHZ1</accession>
<dbReference type="Proteomes" id="UP000216991">
    <property type="component" value="Unassembled WGS sequence"/>
</dbReference>
<gene>
    <name evidence="2" type="ORF">CHU93_08250</name>
</gene>
<comment type="caution">
    <text evidence="2">The sequence shown here is derived from an EMBL/GenBank/DDBJ whole genome shotgun (WGS) entry which is preliminary data.</text>
</comment>
<dbReference type="AlphaFoldDB" id="A0A255YHZ1"/>
<reference evidence="2 3" key="1">
    <citation type="submission" date="2017-07" db="EMBL/GenBank/DDBJ databases">
        <title>Sandarakinorhabdus cyanobacteriorum sp. nov., a novel bacterium isolated from cyanobacterial aggregates in a eutrophic lake.</title>
        <authorList>
            <person name="Cai H."/>
        </authorList>
    </citation>
    <scope>NUCLEOTIDE SEQUENCE [LARGE SCALE GENOMIC DNA]</scope>
    <source>
        <strain evidence="2 3">TH057</strain>
    </source>
</reference>